<dbReference type="AlphaFoldDB" id="A0A9P4LIA5"/>
<dbReference type="PANTHER" id="PTHR35910:SF1">
    <property type="entry name" value="2EXR DOMAIN-CONTAINING PROTEIN"/>
    <property type="match status" value="1"/>
</dbReference>
<proteinExistence type="predicted"/>
<gene>
    <name evidence="2" type="ORF">EK21DRAFT_50758</name>
</gene>
<organism evidence="2 3">
    <name type="scientific">Setomelanomma holmii</name>
    <dbReference type="NCBI Taxonomy" id="210430"/>
    <lineage>
        <taxon>Eukaryota</taxon>
        <taxon>Fungi</taxon>
        <taxon>Dikarya</taxon>
        <taxon>Ascomycota</taxon>
        <taxon>Pezizomycotina</taxon>
        <taxon>Dothideomycetes</taxon>
        <taxon>Pleosporomycetidae</taxon>
        <taxon>Pleosporales</taxon>
        <taxon>Pleosporineae</taxon>
        <taxon>Phaeosphaeriaceae</taxon>
        <taxon>Setomelanomma</taxon>
    </lineage>
</organism>
<protein>
    <recommendedName>
        <fullName evidence="1">2EXR domain-containing protein</fullName>
    </recommendedName>
</protein>
<evidence type="ECO:0000313" key="3">
    <source>
        <dbReference type="Proteomes" id="UP000799777"/>
    </source>
</evidence>
<accession>A0A9P4LIA5</accession>
<evidence type="ECO:0000313" key="2">
    <source>
        <dbReference type="EMBL" id="KAF2027751.1"/>
    </source>
</evidence>
<dbReference type="PANTHER" id="PTHR35910">
    <property type="entry name" value="2EXR DOMAIN-CONTAINING PROTEIN"/>
    <property type="match status" value="1"/>
</dbReference>
<dbReference type="InterPro" id="IPR045518">
    <property type="entry name" value="2EXR"/>
</dbReference>
<feature type="domain" description="2EXR" evidence="1">
    <location>
        <begin position="4"/>
        <end position="103"/>
    </location>
</feature>
<sequence>MVTFHPFPRLPAELRARIWEMTIEPRIVDVQIRFKKDTTTVPHSSYGPFLSSPTPVPGPLQTCREARYGRLYHGTFSNLAIANGAPKDSERRYVWLNIDIDMISIGWTDFDRVKSVTHLIKRLRFERDNTGDVWCRTEAEDINTF</sequence>
<keyword evidence="3" id="KW-1185">Reference proteome</keyword>
<dbReference type="Proteomes" id="UP000799777">
    <property type="component" value="Unassembled WGS sequence"/>
</dbReference>
<dbReference type="EMBL" id="ML978222">
    <property type="protein sequence ID" value="KAF2027751.1"/>
    <property type="molecule type" value="Genomic_DNA"/>
</dbReference>
<dbReference type="OrthoDB" id="3473305at2759"/>
<dbReference type="Pfam" id="PF20150">
    <property type="entry name" value="2EXR"/>
    <property type="match status" value="1"/>
</dbReference>
<reference evidence="2" key="1">
    <citation type="journal article" date="2020" name="Stud. Mycol.">
        <title>101 Dothideomycetes genomes: a test case for predicting lifestyles and emergence of pathogens.</title>
        <authorList>
            <person name="Haridas S."/>
            <person name="Albert R."/>
            <person name="Binder M."/>
            <person name="Bloem J."/>
            <person name="Labutti K."/>
            <person name="Salamov A."/>
            <person name="Andreopoulos B."/>
            <person name="Baker S."/>
            <person name="Barry K."/>
            <person name="Bills G."/>
            <person name="Bluhm B."/>
            <person name="Cannon C."/>
            <person name="Castanera R."/>
            <person name="Culley D."/>
            <person name="Daum C."/>
            <person name="Ezra D."/>
            <person name="Gonzalez J."/>
            <person name="Henrissat B."/>
            <person name="Kuo A."/>
            <person name="Liang C."/>
            <person name="Lipzen A."/>
            <person name="Lutzoni F."/>
            <person name="Magnuson J."/>
            <person name="Mondo S."/>
            <person name="Nolan M."/>
            <person name="Ohm R."/>
            <person name="Pangilinan J."/>
            <person name="Park H.-J."/>
            <person name="Ramirez L."/>
            <person name="Alfaro M."/>
            <person name="Sun H."/>
            <person name="Tritt A."/>
            <person name="Yoshinaga Y."/>
            <person name="Zwiers L.-H."/>
            <person name="Turgeon B."/>
            <person name="Goodwin S."/>
            <person name="Spatafora J."/>
            <person name="Crous P."/>
            <person name="Grigoriev I."/>
        </authorList>
    </citation>
    <scope>NUCLEOTIDE SEQUENCE</scope>
    <source>
        <strain evidence="2">CBS 110217</strain>
    </source>
</reference>
<name>A0A9P4LIA5_9PLEO</name>
<evidence type="ECO:0000259" key="1">
    <source>
        <dbReference type="Pfam" id="PF20150"/>
    </source>
</evidence>
<feature type="non-terminal residue" evidence="2">
    <location>
        <position position="145"/>
    </location>
</feature>
<comment type="caution">
    <text evidence="2">The sequence shown here is derived from an EMBL/GenBank/DDBJ whole genome shotgun (WGS) entry which is preliminary data.</text>
</comment>